<dbReference type="InterPro" id="IPR005151">
    <property type="entry name" value="Tail-specific_protease"/>
</dbReference>
<keyword evidence="3" id="KW-1185">Reference proteome</keyword>
<name>A0A810L8B4_9ACTN</name>
<organism evidence="2 3">
    <name type="scientific">Actinocatenispora sera</name>
    <dbReference type="NCBI Taxonomy" id="390989"/>
    <lineage>
        <taxon>Bacteria</taxon>
        <taxon>Bacillati</taxon>
        <taxon>Actinomycetota</taxon>
        <taxon>Actinomycetes</taxon>
        <taxon>Micromonosporales</taxon>
        <taxon>Micromonosporaceae</taxon>
        <taxon>Actinocatenispora</taxon>
    </lineage>
</organism>
<dbReference type="GO" id="GO:0008236">
    <property type="term" value="F:serine-type peptidase activity"/>
    <property type="evidence" value="ECO:0007669"/>
    <property type="project" value="InterPro"/>
</dbReference>
<sequence>MSGAAARADLDHLVEVLTDAHPDAYHGFGGAVAFWRAVSETRAAIPASGLTATALYGRLARLAAGVRDAHTALFPPGRRSFTDPAAPRYGIDWDVVDGALVVSAVHTAGHRPLLRARLRAVDGVAFDELVGRMRRLRGYDNAHGNLVHLAQALDDPAAASLLTGAAGDRRVELATSGGPAEVTLAPWRPRPADRLAPTSRLPLPVPGPSGIATAMLGPVGYLRLGELLGYREVFENARVDGVDWLLGERLDTALERLGVTGAPPGVDERIALVPSASEAIGGLLERLRTAGGDRLVVDLRHCPGGNSIIGDILATLLYGVDGVLDGDEGYQVPRYSPRYFQHYRDSPATPGYDFGAERDWLATRSDPHARRRRRRAALTELRSRLPAFDRQLARAAIPPAPRVAVVVDAFTFSAGFDVLLALRRHGATVVGTAPAQAANCFIDILPFQLHHSGLRGMVSFKWSVSLPDEPDNGTLLRPDVPLTAAEYDLDPNAAVLLALDHLDHDRARTGAGTSTDPGACGTAPAR</sequence>
<dbReference type="Proteomes" id="UP000680750">
    <property type="component" value="Chromosome"/>
</dbReference>
<dbReference type="KEGG" id="aser:Asera_44460"/>
<proteinExistence type="predicted"/>
<dbReference type="Pfam" id="PF03572">
    <property type="entry name" value="Peptidase_S41"/>
    <property type="match status" value="1"/>
</dbReference>
<dbReference type="AlphaFoldDB" id="A0A810L8B4"/>
<evidence type="ECO:0000259" key="1">
    <source>
        <dbReference type="Pfam" id="PF03572"/>
    </source>
</evidence>
<evidence type="ECO:0000313" key="3">
    <source>
        <dbReference type="Proteomes" id="UP000680750"/>
    </source>
</evidence>
<dbReference type="SUPFAM" id="SSF52096">
    <property type="entry name" value="ClpP/crotonase"/>
    <property type="match status" value="1"/>
</dbReference>
<evidence type="ECO:0000313" key="2">
    <source>
        <dbReference type="EMBL" id="BCJ30338.1"/>
    </source>
</evidence>
<dbReference type="InterPro" id="IPR029045">
    <property type="entry name" value="ClpP/crotonase-like_dom_sf"/>
</dbReference>
<protein>
    <recommendedName>
        <fullName evidence="1">Tail specific protease domain-containing protein</fullName>
    </recommendedName>
</protein>
<dbReference type="EMBL" id="AP023354">
    <property type="protein sequence ID" value="BCJ30338.1"/>
    <property type="molecule type" value="Genomic_DNA"/>
</dbReference>
<reference evidence="2" key="1">
    <citation type="submission" date="2020-08" db="EMBL/GenBank/DDBJ databases">
        <title>Whole genome shotgun sequence of Actinocatenispora sera NBRC 101916.</title>
        <authorList>
            <person name="Komaki H."/>
            <person name="Tamura T."/>
        </authorList>
    </citation>
    <scope>NUCLEOTIDE SEQUENCE</scope>
    <source>
        <strain evidence="2">NBRC 101916</strain>
    </source>
</reference>
<dbReference type="Gene3D" id="3.90.226.10">
    <property type="entry name" value="2-enoyl-CoA Hydratase, Chain A, domain 1"/>
    <property type="match status" value="1"/>
</dbReference>
<feature type="domain" description="Tail specific protease" evidence="1">
    <location>
        <begin position="280"/>
        <end position="433"/>
    </location>
</feature>
<dbReference type="GO" id="GO:0006508">
    <property type="term" value="P:proteolysis"/>
    <property type="evidence" value="ECO:0007669"/>
    <property type="project" value="InterPro"/>
</dbReference>
<accession>A0A810L8B4</accession>
<gene>
    <name evidence="2" type="ORF">Asera_44460</name>
</gene>